<dbReference type="PANTHER" id="PTHR47520:SF11">
    <property type="entry name" value="CX DOMAIN-CONTAINING PROTEIN"/>
    <property type="match status" value="1"/>
</dbReference>
<gene>
    <name evidence="3" type="ORF">WR25_10250</name>
</gene>
<proteinExistence type="predicted"/>
<protein>
    <recommendedName>
        <fullName evidence="2">CX domain-containing protein</fullName>
    </recommendedName>
</protein>
<feature type="transmembrane region" description="Helical" evidence="1">
    <location>
        <begin position="131"/>
        <end position="151"/>
    </location>
</feature>
<sequence>MGILVVDTVEVTAVEEAAQPDLQVPVDPALHQDRLVVIITPHLEERHILARRLDRATPFAYNNHYYFYSSHSYYAAHPDHSKVCIYDVSNLTDEEFSNIRFENGTRLDQIVYGCNSGEECCDFECCGNNNGVIYLLICLGMLFCICTYSVLKLSGCCERVKRNRSCRCDSKNNRANSRDNNPQQVYQLTAASLRPRY</sequence>
<feature type="domain" description="CX" evidence="2">
    <location>
        <begin position="66"/>
        <end position="126"/>
    </location>
</feature>
<dbReference type="STRING" id="2018661.A0A2A2JAL1"/>
<evidence type="ECO:0000313" key="3">
    <source>
        <dbReference type="EMBL" id="PAV58639.1"/>
    </source>
</evidence>
<accession>A0A2A2JAL1</accession>
<dbReference type="Proteomes" id="UP000218231">
    <property type="component" value="Unassembled WGS sequence"/>
</dbReference>
<dbReference type="AlphaFoldDB" id="A0A2A2JAL1"/>
<keyword evidence="1" id="KW-0812">Transmembrane</keyword>
<keyword evidence="1" id="KW-0472">Membrane</keyword>
<keyword evidence="1" id="KW-1133">Transmembrane helix</keyword>
<organism evidence="3 4">
    <name type="scientific">Diploscapter pachys</name>
    <dbReference type="NCBI Taxonomy" id="2018661"/>
    <lineage>
        <taxon>Eukaryota</taxon>
        <taxon>Metazoa</taxon>
        <taxon>Ecdysozoa</taxon>
        <taxon>Nematoda</taxon>
        <taxon>Chromadorea</taxon>
        <taxon>Rhabditida</taxon>
        <taxon>Rhabditina</taxon>
        <taxon>Rhabditomorpha</taxon>
        <taxon>Rhabditoidea</taxon>
        <taxon>Rhabditidae</taxon>
        <taxon>Diploscapter</taxon>
    </lineage>
</organism>
<dbReference type="PANTHER" id="PTHR47520">
    <property type="entry name" value="CX DOMAIN-CONTAINING PROTEIN-RELATED"/>
    <property type="match status" value="1"/>
</dbReference>
<reference evidence="3 4" key="1">
    <citation type="journal article" date="2017" name="Curr. Biol.">
        <title>Genome architecture and evolution of a unichromosomal asexual nematode.</title>
        <authorList>
            <person name="Fradin H."/>
            <person name="Zegar C."/>
            <person name="Gutwein M."/>
            <person name="Lucas J."/>
            <person name="Kovtun M."/>
            <person name="Corcoran D."/>
            <person name="Baugh L.R."/>
            <person name="Kiontke K."/>
            <person name="Gunsalus K."/>
            <person name="Fitch D.H."/>
            <person name="Piano F."/>
        </authorList>
    </citation>
    <scope>NUCLEOTIDE SEQUENCE [LARGE SCALE GENOMIC DNA]</scope>
    <source>
        <strain evidence="3">PF1309</strain>
    </source>
</reference>
<dbReference type="Pfam" id="PF01705">
    <property type="entry name" value="CX"/>
    <property type="match status" value="1"/>
</dbReference>
<evidence type="ECO:0000256" key="1">
    <source>
        <dbReference type="SAM" id="Phobius"/>
    </source>
</evidence>
<evidence type="ECO:0000313" key="4">
    <source>
        <dbReference type="Proteomes" id="UP000218231"/>
    </source>
</evidence>
<dbReference type="InterPro" id="IPR002619">
    <property type="entry name" value="CX"/>
</dbReference>
<comment type="caution">
    <text evidence="3">The sequence shown here is derived from an EMBL/GenBank/DDBJ whole genome shotgun (WGS) entry which is preliminary data.</text>
</comment>
<dbReference type="OrthoDB" id="5840305at2759"/>
<evidence type="ECO:0000259" key="2">
    <source>
        <dbReference type="Pfam" id="PF01705"/>
    </source>
</evidence>
<keyword evidence="4" id="KW-1185">Reference proteome</keyword>
<name>A0A2A2JAL1_9BILA</name>
<dbReference type="EMBL" id="LIAE01010567">
    <property type="protein sequence ID" value="PAV58639.1"/>
    <property type="molecule type" value="Genomic_DNA"/>
</dbReference>